<dbReference type="RefSeq" id="WP_102767141.1">
    <property type="nucleotide sequence ID" value="NZ_POSP01000003.1"/>
</dbReference>
<dbReference type="Gene3D" id="1.20.5.1930">
    <property type="match status" value="1"/>
</dbReference>
<comment type="caution">
    <text evidence="6">The sequence shown here is derived from an EMBL/GenBank/DDBJ whole genome shotgun (WGS) entry which is preliminary data.</text>
</comment>
<feature type="domain" description="Histidine kinase/HSP90-like ATPase" evidence="4">
    <location>
        <begin position="146"/>
        <end position="241"/>
    </location>
</feature>
<reference evidence="6 7" key="1">
    <citation type="submission" date="2018-01" db="EMBL/GenBank/DDBJ databases">
        <title>Draft genome sequence of Paucibacter aquatile CR182 isolated from freshwater of the Nakdong River.</title>
        <authorList>
            <person name="Choi A."/>
            <person name="Chung E.J."/>
        </authorList>
    </citation>
    <scope>NUCLEOTIDE SEQUENCE [LARGE SCALE GENOMIC DNA]</scope>
    <source>
        <strain evidence="6 7">CR182</strain>
    </source>
</reference>
<evidence type="ECO:0000259" key="5">
    <source>
        <dbReference type="Pfam" id="PF07730"/>
    </source>
</evidence>
<dbReference type="PANTHER" id="PTHR24421:SF59">
    <property type="entry name" value="OXYGEN SENSOR HISTIDINE KINASE NREB"/>
    <property type="match status" value="1"/>
</dbReference>
<dbReference type="PANTHER" id="PTHR24421">
    <property type="entry name" value="NITRATE/NITRITE SENSOR PROTEIN NARX-RELATED"/>
    <property type="match status" value="1"/>
</dbReference>
<evidence type="ECO:0000256" key="3">
    <source>
        <dbReference type="ARBA" id="ARBA00023012"/>
    </source>
</evidence>
<dbReference type="Pfam" id="PF07730">
    <property type="entry name" value="HisKA_3"/>
    <property type="match status" value="1"/>
</dbReference>
<dbReference type="GO" id="GO:0016020">
    <property type="term" value="C:membrane"/>
    <property type="evidence" value="ECO:0007669"/>
    <property type="project" value="InterPro"/>
</dbReference>
<evidence type="ECO:0000313" key="6">
    <source>
        <dbReference type="EMBL" id="PND37223.1"/>
    </source>
</evidence>
<sequence length="242" mass="26256">MKTRAQRRLAQLEALVQQRTAQLAELSLHLQSAREDERQRLAADLHDELGALLTSAKLDTARIQARLRQQPPDAAVALERLDHLSATLNSVIALKRRIIEDLRPSALIHLGLLPALQGLCQDFADSSGLQLCSALQPVTLSPARQLVLYRALQQALSNVAQHAAAQRLEVRLLTLAAAAPEPSWVELSVQDDGRGFSGSAPARSASFGLLAMRLRIEAEQGRLLLHAPAGQGCRLQVRLPAG</sequence>
<dbReference type="Gene3D" id="3.30.565.10">
    <property type="entry name" value="Histidine kinase-like ATPase, C-terminal domain"/>
    <property type="match status" value="1"/>
</dbReference>
<evidence type="ECO:0000259" key="4">
    <source>
        <dbReference type="Pfam" id="PF02518"/>
    </source>
</evidence>
<protein>
    <submittedName>
        <fullName evidence="6">Uncharacterized protein</fullName>
    </submittedName>
</protein>
<dbReference type="Proteomes" id="UP000235916">
    <property type="component" value="Unassembled WGS sequence"/>
</dbReference>
<dbReference type="Pfam" id="PF02518">
    <property type="entry name" value="HATPase_c"/>
    <property type="match status" value="1"/>
</dbReference>
<dbReference type="GO" id="GO:0000155">
    <property type="term" value="F:phosphorelay sensor kinase activity"/>
    <property type="evidence" value="ECO:0007669"/>
    <property type="project" value="InterPro"/>
</dbReference>
<dbReference type="OrthoDB" id="9782588at2"/>
<name>A0A2N8KUU8_9BURK</name>
<evidence type="ECO:0000256" key="1">
    <source>
        <dbReference type="ARBA" id="ARBA00022679"/>
    </source>
</evidence>
<dbReference type="GO" id="GO:0046983">
    <property type="term" value="F:protein dimerization activity"/>
    <property type="evidence" value="ECO:0007669"/>
    <property type="project" value="InterPro"/>
</dbReference>
<feature type="domain" description="Signal transduction histidine kinase subgroup 3 dimerisation and phosphoacceptor" evidence="5">
    <location>
        <begin position="37"/>
        <end position="107"/>
    </location>
</feature>
<organism evidence="6 7">
    <name type="scientific">Kinneretia aquatilis</name>
    <dbReference type="NCBI Taxonomy" id="2070761"/>
    <lineage>
        <taxon>Bacteria</taxon>
        <taxon>Pseudomonadati</taxon>
        <taxon>Pseudomonadota</taxon>
        <taxon>Betaproteobacteria</taxon>
        <taxon>Burkholderiales</taxon>
        <taxon>Sphaerotilaceae</taxon>
        <taxon>Roseateles</taxon>
    </lineage>
</organism>
<keyword evidence="3" id="KW-0902">Two-component regulatory system</keyword>
<dbReference type="InterPro" id="IPR011712">
    <property type="entry name" value="Sig_transdc_His_kin_sub3_dim/P"/>
</dbReference>
<keyword evidence="2" id="KW-0418">Kinase</keyword>
<dbReference type="CDD" id="cd16917">
    <property type="entry name" value="HATPase_UhpB-NarQ-NarX-like"/>
    <property type="match status" value="1"/>
</dbReference>
<evidence type="ECO:0000256" key="2">
    <source>
        <dbReference type="ARBA" id="ARBA00022777"/>
    </source>
</evidence>
<dbReference type="InterPro" id="IPR050482">
    <property type="entry name" value="Sensor_HK_TwoCompSys"/>
</dbReference>
<dbReference type="AlphaFoldDB" id="A0A2N8KUU8"/>
<keyword evidence="1" id="KW-0808">Transferase</keyword>
<dbReference type="SUPFAM" id="SSF55874">
    <property type="entry name" value="ATPase domain of HSP90 chaperone/DNA topoisomerase II/histidine kinase"/>
    <property type="match status" value="1"/>
</dbReference>
<evidence type="ECO:0000313" key="7">
    <source>
        <dbReference type="Proteomes" id="UP000235916"/>
    </source>
</evidence>
<proteinExistence type="predicted"/>
<accession>A0A2N8KUU8</accession>
<gene>
    <name evidence="6" type="ORF">C1O66_06545</name>
</gene>
<dbReference type="EMBL" id="POSP01000003">
    <property type="protein sequence ID" value="PND37223.1"/>
    <property type="molecule type" value="Genomic_DNA"/>
</dbReference>
<dbReference type="InterPro" id="IPR036890">
    <property type="entry name" value="HATPase_C_sf"/>
</dbReference>
<keyword evidence="7" id="KW-1185">Reference proteome</keyword>
<dbReference type="InterPro" id="IPR003594">
    <property type="entry name" value="HATPase_dom"/>
</dbReference>